<gene>
    <name evidence="12" type="ORF">C1280_19745</name>
</gene>
<comment type="cofactor">
    <cofactor evidence="1">
        <name>[4Fe-4S] cluster</name>
        <dbReference type="ChEBI" id="CHEBI:49883"/>
    </cofactor>
</comment>
<proteinExistence type="inferred from homology"/>
<keyword evidence="3" id="KW-0004">4Fe-4S</keyword>
<evidence type="ECO:0000256" key="2">
    <source>
        <dbReference type="ARBA" id="ARBA00005404"/>
    </source>
</evidence>
<evidence type="ECO:0000313" key="12">
    <source>
        <dbReference type="EMBL" id="AWM38996.1"/>
    </source>
</evidence>
<keyword evidence="13" id="KW-1185">Reference proteome</keyword>
<dbReference type="SMART" id="SM00929">
    <property type="entry name" value="NADH-G_4Fe-4S_3"/>
    <property type="match status" value="1"/>
</dbReference>
<evidence type="ECO:0000256" key="5">
    <source>
        <dbReference type="ARBA" id="ARBA00022967"/>
    </source>
</evidence>
<evidence type="ECO:0000259" key="10">
    <source>
        <dbReference type="PROSITE" id="PS51669"/>
    </source>
</evidence>
<dbReference type="GO" id="GO:0051539">
    <property type="term" value="F:4 iron, 4 sulfur cluster binding"/>
    <property type="evidence" value="ECO:0007669"/>
    <property type="project" value="UniProtKB-KW"/>
</dbReference>
<dbReference type="PROSITE" id="PS00643">
    <property type="entry name" value="COMPLEX1_75K_3"/>
    <property type="match status" value="1"/>
</dbReference>
<evidence type="ECO:0000256" key="6">
    <source>
        <dbReference type="ARBA" id="ARBA00023004"/>
    </source>
</evidence>
<dbReference type="SMART" id="SM00926">
    <property type="entry name" value="Molybdop_Fe4S4"/>
    <property type="match status" value="1"/>
</dbReference>
<dbReference type="Gene3D" id="3.30.70.20">
    <property type="match status" value="1"/>
</dbReference>
<dbReference type="InterPro" id="IPR000283">
    <property type="entry name" value="NADH_UbQ_OxRdtase_75kDa_su_CS"/>
</dbReference>
<dbReference type="PROSITE" id="PS51839">
    <property type="entry name" value="4FE4S_HC3"/>
    <property type="match status" value="1"/>
</dbReference>
<dbReference type="Pfam" id="PF13510">
    <property type="entry name" value="Fer2_4"/>
    <property type="match status" value="1"/>
</dbReference>
<keyword evidence="7" id="KW-0411">Iron-sulfur</keyword>
<dbReference type="Proteomes" id="UP000245802">
    <property type="component" value="Chromosome"/>
</dbReference>
<evidence type="ECO:0000256" key="9">
    <source>
        <dbReference type="ARBA" id="ARBA00034078"/>
    </source>
</evidence>
<protein>
    <submittedName>
        <fullName evidence="12">Ferredoxin</fullName>
    </submittedName>
</protein>
<dbReference type="SUPFAM" id="SSF54862">
    <property type="entry name" value="4Fe-4S ferredoxins"/>
    <property type="match status" value="1"/>
</dbReference>
<dbReference type="GO" id="GO:0046872">
    <property type="term" value="F:metal ion binding"/>
    <property type="evidence" value="ECO:0007669"/>
    <property type="project" value="UniProtKB-KW"/>
</dbReference>
<comment type="cofactor">
    <cofactor evidence="9">
        <name>[2Fe-2S] cluster</name>
        <dbReference type="ChEBI" id="CHEBI:190135"/>
    </cofactor>
</comment>
<dbReference type="OrthoDB" id="9803192at2"/>
<dbReference type="Gene3D" id="2.20.25.90">
    <property type="entry name" value="ADC-like domains"/>
    <property type="match status" value="1"/>
</dbReference>
<name>A0A2Z3H607_9BACT</name>
<evidence type="ECO:0000256" key="4">
    <source>
        <dbReference type="ARBA" id="ARBA00022723"/>
    </source>
</evidence>
<feature type="domain" description="4Fe-4S Mo/W bis-MGD-type" evidence="10">
    <location>
        <begin position="249"/>
        <end position="305"/>
    </location>
</feature>
<dbReference type="FunFam" id="3.30.70.20:FF:000002">
    <property type="entry name" value="NADH-ubiquinone oxidoreductase 75 kDa subunit"/>
    <property type="match status" value="1"/>
</dbReference>
<evidence type="ECO:0000259" key="11">
    <source>
        <dbReference type="PROSITE" id="PS51839"/>
    </source>
</evidence>
<dbReference type="Pfam" id="PF22117">
    <property type="entry name" value="Fer4_Nqo3"/>
    <property type="match status" value="1"/>
</dbReference>
<dbReference type="InterPro" id="IPR050123">
    <property type="entry name" value="Prok_molybdopt-oxidoreductase"/>
</dbReference>
<dbReference type="InterPro" id="IPR001041">
    <property type="entry name" value="2Fe-2S_ferredoxin-type"/>
</dbReference>
<dbReference type="Pfam" id="PF00384">
    <property type="entry name" value="Molybdopterin"/>
    <property type="match status" value="1"/>
</dbReference>
<dbReference type="InterPro" id="IPR054351">
    <property type="entry name" value="NADH_UbQ_OxRdtase_ferredoxin"/>
</dbReference>
<dbReference type="PANTHER" id="PTHR43105">
    <property type="entry name" value="RESPIRATORY NITRATE REDUCTASE"/>
    <property type="match status" value="1"/>
</dbReference>
<evidence type="ECO:0000256" key="8">
    <source>
        <dbReference type="ARBA" id="ARBA00023027"/>
    </source>
</evidence>
<dbReference type="GO" id="GO:0008137">
    <property type="term" value="F:NADH dehydrogenase (ubiquinone) activity"/>
    <property type="evidence" value="ECO:0007669"/>
    <property type="project" value="InterPro"/>
</dbReference>
<feature type="domain" description="4Fe-4S His(Cys)3-ligated-type" evidence="11">
    <location>
        <begin position="111"/>
        <end position="150"/>
    </location>
</feature>
<organism evidence="12 13">
    <name type="scientific">Gemmata obscuriglobus</name>
    <dbReference type="NCBI Taxonomy" id="114"/>
    <lineage>
        <taxon>Bacteria</taxon>
        <taxon>Pseudomonadati</taxon>
        <taxon>Planctomycetota</taxon>
        <taxon>Planctomycetia</taxon>
        <taxon>Gemmatales</taxon>
        <taxon>Gemmataceae</taxon>
        <taxon>Gemmata</taxon>
    </lineage>
</organism>
<dbReference type="SUPFAM" id="SSF54292">
    <property type="entry name" value="2Fe-2S ferredoxin-like"/>
    <property type="match status" value="1"/>
</dbReference>
<dbReference type="GO" id="GO:0016491">
    <property type="term" value="F:oxidoreductase activity"/>
    <property type="evidence" value="ECO:0007669"/>
    <property type="project" value="InterPro"/>
</dbReference>
<dbReference type="InterPro" id="IPR006963">
    <property type="entry name" value="Mopterin_OxRdtase_4Fe-4S_dom"/>
</dbReference>
<dbReference type="InterPro" id="IPR036010">
    <property type="entry name" value="2Fe-2S_ferredoxin-like_sf"/>
</dbReference>
<evidence type="ECO:0000256" key="1">
    <source>
        <dbReference type="ARBA" id="ARBA00001966"/>
    </source>
</evidence>
<dbReference type="PANTHER" id="PTHR43105:SF13">
    <property type="entry name" value="NADH-UBIQUINONE OXIDOREDUCTASE 75 KDA SUBUNIT, MITOCHONDRIAL"/>
    <property type="match status" value="1"/>
</dbReference>
<accession>A0A2Z3H607</accession>
<reference evidence="12 13" key="1">
    <citation type="submission" date="2018-01" db="EMBL/GenBank/DDBJ databases">
        <title>G. obscuriglobus.</title>
        <authorList>
            <person name="Franke J."/>
            <person name="Blomberg W."/>
            <person name="Selmecki A."/>
        </authorList>
    </citation>
    <scope>NUCLEOTIDE SEQUENCE [LARGE SCALE GENOMIC DNA]</scope>
    <source>
        <strain evidence="12 13">DSM 5831</strain>
    </source>
</reference>
<comment type="similarity">
    <text evidence="2">Belongs to the complex I 75 kDa subunit family.</text>
</comment>
<dbReference type="CDD" id="cd00207">
    <property type="entry name" value="fer2"/>
    <property type="match status" value="1"/>
</dbReference>
<dbReference type="SUPFAM" id="SSF53706">
    <property type="entry name" value="Formate dehydrogenase/DMSO reductase, domains 1-3"/>
    <property type="match status" value="2"/>
</dbReference>
<dbReference type="Gene3D" id="3.10.20.740">
    <property type="match status" value="1"/>
</dbReference>
<dbReference type="PROSITE" id="PS00641">
    <property type="entry name" value="COMPLEX1_75K_1"/>
    <property type="match status" value="1"/>
</dbReference>
<keyword evidence="5" id="KW-1278">Translocase</keyword>
<evidence type="ECO:0000256" key="3">
    <source>
        <dbReference type="ARBA" id="ARBA00022485"/>
    </source>
</evidence>
<evidence type="ECO:0000256" key="7">
    <source>
        <dbReference type="ARBA" id="ARBA00023014"/>
    </source>
</evidence>
<dbReference type="RefSeq" id="WP_010039183.1">
    <property type="nucleotide sequence ID" value="NZ_CP025958.1"/>
</dbReference>
<dbReference type="GO" id="GO:0051537">
    <property type="term" value="F:2 iron, 2 sulfur cluster binding"/>
    <property type="evidence" value="ECO:0007669"/>
    <property type="project" value="UniProtKB-KW"/>
</dbReference>
<dbReference type="Gene3D" id="3.40.50.740">
    <property type="match status" value="1"/>
</dbReference>
<keyword evidence="4" id="KW-0479">Metal-binding</keyword>
<evidence type="ECO:0000313" key="13">
    <source>
        <dbReference type="Proteomes" id="UP000245802"/>
    </source>
</evidence>
<keyword evidence="8" id="KW-0520">NAD</keyword>
<keyword evidence="6" id="KW-0408">Iron</keyword>
<dbReference type="GO" id="GO:0048038">
    <property type="term" value="F:quinone binding"/>
    <property type="evidence" value="ECO:0007669"/>
    <property type="project" value="UniProtKB-KW"/>
</dbReference>
<dbReference type="CDD" id="cd00368">
    <property type="entry name" value="Molybdopterin-Binding"/>
    <property type="match status" value="1"/>
</dbReference>
<dbReference type="InterPro" id="IPR006656">
    <property type="entry name" value="Mopterin_OxRdtase"/>
</dbReference>
<dbReference type="PROSITE" id="PS51669">
    <property type="entry name" value="4FE4S_MOW_BIS_MGD"/>
    <property type="match status" value="1"/>
</dbReference>
<dbReference type="Pfam" id="PF10588">
    <property type="entry name" value="NADH-G_4Fe-4S_3"/>
    <property type="match status" value="1"/>
</dbReference>
<dbReference type="GO" id="GO:0016020">
    <property type="term" value="C:membrane"/>
    <property type="evidence" value="ECO:0007669"/>
    <property type="project" value="InterPro"/>
</dbReference>
<dbReference type="EMBL" id="CP025958">
    <property type="protein sequence ID" value="AWM38996.1"/>
    <property type="molecule type" value="Genomic_DNA"/>
</dbReference>
<dbReference type="AlphaFoldDB" id="A0A2Z3H607"/>
<dbReference type="InterPro" id="IPR019574">
    <property type="entry name" value="NADH_UbQ_OxRdtase_Gsu_4Fe4S-bd"/>
</dbReference>
<sequence>MPTVYVNDKPVEIGAKRLNCVQAAELAGVFVPHYCWHEALSVVASCRMCLVEVGDLKDGKVTMQPKVVPGCQTPVKDGTVIITGEYDKRDRALPVLPYEPSYTKAAAPGERAKKSQADTLEGLLLNHPLDCPVCDKAGECKLQDFSFKYGRSESRMVDVKNAPPNKPHLSSKITLFTDRCILCTRCVRFTREISGTSELQVVGRGHHEEIDVFPGRPLENKLAGNVVDLCPVGALGSKDFLYKQRVWYLKTTDGVCNRCSTGCSTYNDTNKDIVYRVRARHNPEAQGHFICDEGRYGYHHANSGERFVRPLAKVEGKFKPVPWSALLPQIKQEFADAVKTSPKGVVAVLSPFLTAEEAFLLGSYFKSLAPDVRLVLGPVPVVGEDDKYPKNVRGESVEPVKFTIRAEKAPNRRGVEEVLKQLQGAVIPFATVAGESLAAMWFCGGYPDKSHLDALVPTGWKAPALLVAQDLLPTVVTASAKYILPATTGFEKDGTFVNHANYVQTFPRAAKPPVEARTELQLAFDLLGRRGLVQPDAVRKELAKAVPFFGALAPETRLALEVAGQRGA</sequence>
<dbReference type="GO" id="GO:0042773">
    <property type="term" value="P:ATP synthesis coupled electron transport"/>
    <property type="evidence" value="ECO:0007669"/>
    <property type="project" value="InterPro"/>
</dbReference>
<dbReference type="KEGG" id="gog:C1280_19745"/>